<comment type="caution">
    <text evidence="2">The sequence shown here is derived from an EMBL/GenBank/DDBJ whole genome shotgun (WGS) entry which is preliminary data.</text>
</comment>
<accession>A0ABN9XDR0</accession>
<organism evidence="2 3">
    <name type="scientific">Prorocentrum cordatum</name>
    <dbReference type="NCBI Taxonomy" id="2364126"/>
    <lineage>
        <taxon>Eukaryota</taxon>
        <taxon>Sar</taxon>
        <taxon>Alveolata</taxon>
        <taxon>Dinophyceae</taxon>
        <taxon>Prorocentrales</taxon>
        <taxon>Prorocentraceae</taxon>
        <taxon>Prorocentrum</taxon>
    </lineage>
</organism>
<evidence type="ECO:0000313" key="2">
    <source>
        <dbReference type="EMBL" id="CAK0897117.1"/>
    </source>
</evidence>
<dbReference type="EMBL" id="CAUYUJ010020281">
    <property type="protein sequence ID" value="CAK0897117.1"/>
    <property type="molecule type" value="Genomic_DNA"/>
</dbReference>
<gene>
    <name evidence="2" type="ORF">PCOR1329_LOCUS75392</name>
</gene>
<reference evidence="2" key="1">
    <citation type="submission" date="2023-10" db="EMBL/GenBank/DDBJ databases">
        <authorList>
            <person name="Chen Y."/>
            <person name="Shah S."/>
            <person name="Dougan E. K."/>
            <person name="Thang M."/>
            <person name="Chan C."/>
        </authorList>
    </citation>
    <scope>NUCLEOTIDE SEQUENCE [LARGE SCALE GENOMIC DNA]</scope>
</reference>
<sequence length="146" mass="15250">MVTPAAQRTVRYSMAQMVRRGAGFTPAPAHAEGAPRRTKPPNTAAVATTSASRGLARLRPSKPSSVRVPCRSRATAVFVSACPQRARGPLSERAAEGLCARPLSSAAEVAAGAPPLFLGARPCLSRVLPRVFWLCVSAVLLPLALP</sequence>
<evidence type="ECO:0000313" key="3">
    <source>
        <dbReference type="Proteomes" id="UP001189429"/>
    </source>
</evidence>
<proteinExistence type="predicted"/>
<name>A0ABN9XDR0_9DINO</name>
<protein>
    <submittedName>
        <fullName evidence="2">Uncharacterized protein</fullName>
    </submittedName>
</protein>
<dbReference type="Proteomes" id="UP001189429">
    <property type="component" value="Unassembled WGS sequence"/>
</dbReference>
<keyword evidence="3" id="KW-1185">Reference proteome</keyword>
<evidence type="ECO:0000256" key="1">
    <source>
        <dbReference type="SAM" id="MobiDB-lite"/>
    </source>
</evidence>
<feature type="region of interest" description="Disordered" evidence="1">
    <location>
        <begin position="24"/>
        <end position="66"/>
    </location>
</feature>